<dbReference type="Proteomes" id="UP000320393">
    <property type="component" value="Unassembled WGS sequence"/>
</dbReference>
<dbReference type="HAMAP" id="MF_01007">
    <property type="entry name" value="16SrRNA_methyltr_H"/>
    <property type="match status" value="1"/>
</dbReference>
<dbReference type="AlphaFoldDB" id="A0A537LU38"/>
<keyword evidence="5" id="KW-0949">S-adenosyl-L-methionine</keyword>
<dbReference type="InterPro" id="IPR023397">
    <property type="entry name" value="SAM-dep_MeTrfase_MraW_recog"/>
</dbReference>
<evidence type="ECO:0000256" key="3">
    <source>
        <dbReference type="ARBA" id="ARBA00022603"/>
    </source>
</evidence>
<dbReference type="Gene3D" id="3.40.50.150">
    <property type="entry name" value="Vaccinia Virus protein VP39"/>
    <property type="match status" value="1"/>
</dbReference>
<comment type="caution">
    <text evidence="6">The sequence shown here is derived from an EMBL/GenBank/DDBJ whole genome shotgun (WGS) entry which is preliminary data.</text>
</comment>
<evidence type="ECO:0000256" key="4">
    <source>
        <dbReference type="ARBA" id="ARBA00022679"/>
    </source>
</evidence>
<comment type="similarity">
    <text evidence="1">Belongs to the methyltransferase superfamily. RsmH family.</text>
</comment>
<dbReference type="NCBIfam" id="TIGR00006">
    <property type="entry name" value="16S rRNA (cytosine(1402)-N(4))-methyltransferase RsmH"/>
    <property type="match status" value="1"/>
</dbReference>
<evidence type="ECO:0000256" key="5">
    <source>
        <dbReference type="ARBA" id="ARBA00022691"/>
    </source>
</evidence>
<evidence type="ECO:0000313" key="6">
    <source>
        <dbReference type="EMBL" id="TMJ11514.1"/>
    </source>
</evidence>
<reference evidence="6 7" key="1">
    <citation type="journal article" date="2019" name="Nat. Microbiol.">
        <title>Mediterranean grassland soil C-N compound turnover is dependent on rainfall and depth, and is mediated by genomically divergent microorganisms.</title>
        <authorList>
            <person name="Diamond S."/>
            <person name="Andeer P.F."/>
            <person name="Li Z."/>
            <person name="Crits-Christoph A."/>
            <person name="Burstein D."/>
            <person name="Anantharaman K."/>
            <person name="Lane K.R."/>
            <person name="Thomas B.C."/>
            <person name="Pan C."/>
            <person name="Northen T.R."/>
            <person name="Banfield J.F."/>
        </authorList>
    </citation>
    <scope>NUCLEOTIDE SEQUENCE [LARGE SCALE GENOMIC DNA]</scope>
    <source>
        <strain evidence="6">NP_5</strain>
    </source>
</reference>
<gene>
    <name evidence="6" type="primary">rsmH</name>
    <name evidence="6" type="ORF">E6H02_06865</name>
</gene>
<keyword evidence="2" id="KW-0698">rRNA processing</keyword>
<dbReference type="CDD" id="cd02440">
    <property type="entry name" value="AdoMet_MTases"/>
    <property type="match status" value="1"/>
</dbReference>
<dbReference type="InterPro" id="IPR029063">
    <property type="entry name" value="SAM-dependent_MTases_sf"/>
</dbReference>
<evidence type="ECO:0000256" key="1">
    <source>
        <dbReference type="ARBA" id="ARBA00010396"/>
    </source>
</evidence>
<dbReference type="PANTHER" id="PTHR11265:SF0">
    <property type="entry name" value="12S RRNA N4-METHYLCYTIDINE METHYLTRANSFERASE"/>
    <property type="match status" value="1"/>
</dbReference>
<protein>
    <submittedName>
        <fullName evidence="6">16S rRNA (Cytosine(1402)-N(4))-methyltransferase RsmH</fullName>
    </submittedName>
</protein>
<dbReference type="GO" id="GO:0070475">
    <property type="term" value="P:rRNA base methylation"/>
    <property type="evidence" value="ECO:0007669"/>
    <property type="project" value="TreeGrafter"/>
</dbReference>
<keyword evidence="3 6" id="KW-0489">Methyltransferase</keyword>
<proteinExistence type="inferred from homology"/>
<dbReference type="Gene3D" id="1.10.150.170">
    <property type="entry name" value="Putative methyltransferase TM0872, insert domain"/>
    <property type="match status" value="1"/>
</dbReference>
<sequence>MNPTAKRDTGAHVPVLLEEVLTYLAPRPGAVIVDATVGEGGHAEAILKRIAPAGRLIGLDQDADAIMRAEERLRPFGQNVILRRANFAELGTVLSEIGVGTVDGVLFDLGVSTRQLVEPERGFSFDRQGPLDMRMDRGQAVTAAELVNTLSERELSDLIYRFGEERASRRIARQIVNRRPLQTTRDLVRAVEAAVGAGRGRLHPATRTFQALRIATNAETDALAAGLPQAIACLRPGGRICAIAFHSLEDRTVKQAIAAAARGCICPPEAPVCTCGRQRALRIITKKPVTPTLEEVRRNPRARSAKLRAAERLGDAILG</sequence>
<dbReference type="Pfam" id="PF01795">
    <property type="entry name" value="Methyltransf_5"/>
    <property type="match status" value="1"/>
</dbReference>
<evidence type="ECO:0000313" key="7">
    <source>
        <dbReference type="Proteomes" id="UP000320393"/>
    </source>
</evidence>
<accession>A0A537LU38</accession>
<dbReference type="InterPro" id="IPR002903">
    <property type="entry name" value="RsmH"/>
</dbReference>
<dbReference type="PANTHER" id="PTHR11265">
    <property type="entry name" value="S-ADENOSYL-METHYLTRANSFERASE MRAW"/>
    <property type="match status" value="1"/>
</dbReference>
<dbReference type="SUPFAM" id="SSF81799">
    <property type="entry name" value="Putative methyltransferase TM0872, insert domain"/>
    <property type="match status" value="1"/>
</dbReference>
<name>A0A537LU38_9BACT</name>
<keyword evidence="4 6" id="KW-0808">Transferase</keyword>
<dbReference type="SUPFAM" id="SSF53335">
    <property type="entry name" value="S-adenosyl-L-methionine-dependent methyltransferases"/>
    <property type="match status" value="1"/>
</dbReference>
<dbReference type="PIRSF" id="PIRSF004486">
    <property type="entry name" value="MraW"/>
    <property type="match status" value="1"/>
</dbReference>
<evidence type="ECO:0000256" key="2">
    <source>
        <dbReference type="ARBA" id="ARBA00022552"/>
    </source>
</evidence>
<feature type="non-terminal residue" evidence="6">
    <location>
        <position position="319"/>
    </location>
</feature>
<dbReference type="GO" id="GO:0005737">
    <property type="term" value="C:cytoplasm"/>
    <property type="evidence" value="ECO:0007669"/>
    <property type="project" value="TreeGrafter"/>
</dbReference>
<dbReference type="GO" id="GO:0071424">
    <property type="term" value="F:rRNA (cytosine-N4-)-methyltransferase activity"/>
    <property type="evidence" value="ECO:0007669"/>
    <property type="project" value="TreeGrafter"/>
</dbReference>
<dbReference type="EMBL" id="VBAM01000225">
    <property type="protein sequence ID" value="TMJ11514.1"/>
    <property type="molecule type" value="Genomic_DNA"/>
</dbReference>
<organism evidence="6 7">
    <name type="scientific">Candidatus Segetimicrobium genomatis</name>
    <dbReference type="NCBI Taxonomy" id="2569760"/>
    <lineage>
        <taxon>Bacteria</taxon>
        <taxon>Bacillati</taxon>
        <taxon>Candidatus Sysuimicrobiota</taxon>
        <taxon>Candidatus Sysuimicrobiia</taxon>
        <taxon>Candidatus Sysuimicrobiales</taxon>
        <taxon>Candidatus Segetimicrobiaceae</taxon>
        <taxon>Candidatus Segetimicrobium</taxon>
    </lineage>
</organism>